<sequence length="514" mass="58592">MFRWYEKAAVCYVFLADLAPGDDLGSALPKCRWFTRGWTLQELIAPQNEVLFYDGEWNYAGSRSQLAGLIASITGIPEALLQHQVPLSEFAVARRLSWASRRETTRLEDMAYCLLGLFDVHMSLIYGERTRAFARLQEAIIQATGDLSIFAWTTDDRPCPEYAGFFAESPRQFRSCANIETNREDSIYRDVKITTRGIQMEASMVHLHLNGVPHQPVLNLLCTMDDTSVGLYLRKIGGNRYARWYPGLAVQFEQRQRVSRDQAIYAPVRYEQEIVPQSSPPLYWRGHIPMIETVFLPTRLPDTFPFHPSNPVLGNRNSALRLNVKDGNRPGGMRLKIERLTTLPWSHWDRHDRVFFCTNRLSRSWSAALIHGWAKNAPRPGIEISLFVACFFWNPAEPEAYIADIDSIPREAAAMLELNLSKVRFESANEAQMMIQGTFGNKLLSYPGPPLPIHGERVKAQVEMDLHYEMCPNLCDVNLTTYLDILVSLDEERGVKEPEERRPNGNDQGSCSAM</sequence>
<feature type="region of interest" description="Disordered" evidence="1">
    <location>
        <begin position="494"/>
        <end position="514"/>
    </location>
</feature>
<name>A0AAE0MBM7_9PEZI</name>
<keyword evidence="4" id="KW-1185">Reference proteome</keyword>
<reference evidence="3" key="1">
    <citation type="journal article" date="2023" name="Mol. Phylogenet. Evol.">
        <title>Genome-scale phylogeny and comparative genomics of the fungal order Sordariales.</title>
        <authorList>
            <person name="Hensen N."/>
            <person name="Bonometti L."/>
            <person name="Westerberg I."/>
            <person name="Brannstrom I.O."/>
            <person name="Guillou S."/>
            <person name="Cros-Aarteil S."/>
            <person name="Calhoun S."/>
            <person name="Haridas S."/>
            <person name="Kuo A."/>
            <person name="Mondo S."/>
            <person name="Pangilinan J."/>
            <person name="Riley R."/>
            <person name="LaButti K."/>
            <person name="Andreopoulos B."/>
            <person name="Lipzen A."/>
            <person name="Chen C."/>
            <person name="Yan M."/>
            <person name="Daum C."/>
            <person name="Ng V."/>
            <person name="Clum A."/>
            <person name="Steindorff A."/>
            <person name="Ohm R.A."/>
            <person name="Martin F."/>
            <person name="Silar P."/>
            <person name="Natvig D.O."/>
            <person name="Lalanne C."/>
            <person name="Gautier V."/>
            <person name="Ament-Velasquez S.L."/>
            <person name="Kruys A."/>
            <person name="Hutchinson M.I."/>
            <person name="Powell A.J."/>
            <person name="Barry K."/>
            <person name="Miller A.N."/>
            <person name="Grigoriev I.V."/>
            <person name="Debuchy R."/>
            <person name="Gladieux P."/>
            <person name="Hiltunen Thoren M."/>
            <person name="Johannesson H."/>
        </authorList>
    </citation>
    <scope>NUCLEOTIDE SEQUENCE</scope>
    <source>
        <strain evidence="3">CBS 118394</strain>
    </source>
</reference>
<dbReference type="AlphaFoldDB" id="A0AAE0MBM7"/>
<feature type="compositionally biased region" description="Polar residues" evidence="1">
    <location>
        <begin position="505"/>
        <end position="514"/>
    </location>
</feature>
<organism evidence="3 4">
    <name type="scientific">Apodospora peruviana</name>
    <dbReference type="NCBI Taxonomy" id="516989"/>
    <lineage>
        <taxon>Eukaryota</taxon>
        <taxon>Fungi</taxon>
        <taxon>Dikarya</taxon>
        <taxon>Ascomycota</taxon>
        <taxon>Pezizomycotina</taxon>
        <taxon>Sordariomycetes</taxon>
        <taxon>Sordariomycetidae</taxon>
        <taxon>Sordariales</taxon>
        <taxon>Lasiosphaeriaceae</taxon>
        <taxon>Apodospora</taxon>
    </lineage>
</organism>
<dbReference type="Proteomes" id="UP001283341">
    <property type="component" value="Unassembled WGS sequence"/>
</dbReference>
<reference evidence="3" key="2">
    <citation type="submission" date="2023-06" db="EMBL/GenBank/DDBJ databases">
        <authorList>
            <consortium name="Lawrence Berkeley National Laboratory"/>
            <person name="Haridas S."/>
            <person name="Hensen N."/>
            <person name="Bonometti L."/>
            <person name="Westerberg I."/>
            <person name="Brannstrom I.O."/>
            <person name="Guillou S."/>
            <person name="Cros-Aarteil S."/>
            <person name="Calhoun S."/>
            <person name="Kuo A."/>
            <person name="Mondo S."/>
            <person name="Pangilinan J."/>
            <person name="Riley R."/>
            <person name="Labutti K."/>
            <person name="Andreopoulos B."/>
            <person name="Lipzen A."/>
            <person name="Chen C."/>
            <person name="Yanf M."/>
            <person name="Daum C."/>
            <person name="Ng V."/>
            <person name="Clum A."/>
            <person name="Steindorff A."/>
            <person name="Ohm R."/>
            <person name="Martin F."/>
            <person name="Silar P."/>
            <person name="Natvig D."/>
            <person name="Lalanne C."/>
            <person name="Gautier V."/>
            <person name="Ament-Velasquez S.L."/>
            <person name="Kruys A."/>
            <person name="Hutchinson M.I."/>
            <person name="Powell A.J."/>
            <person name="Barry K."/>
            <person name="Miller A.N."/>
            <person name="Grigoriev I.V."/>
            <person name="Debuchy R."/>
            <person name="Gladieux P."/>
            <person name="Thoren M.H."/>
            <person name="Johannesson H."/>
        </authorList>
    </citation>
    <scope>NUCLEOTIDE SEQUENCE</scope>
    <source>
        <strain evidence="3">CBS 118394</strain>
    </source>
</reference>
<proteinExistence type="predicted"/>
<feature type="domain" description="DUF8212" evidence="2">
    <location>
        <begin position="131"/>
        <end position="154"/>
    </location>
</feature>
<evidence type="ECO:0000313" key="3">
    <source>
        <dbReference type="EMBL" id="KAK3325114.1"/>
    </source>
</evidence>
<evidence type="ECO:0000259" key="2">
    <source>
        <dbReference type="Pfam" id="PF26640"/>
    </source>
</evidence>
<dbReference type="InterPro" id="IPR058525">
    <property type="entry name" value="DUF8212"/>
</dbReference>
<protein>
    <recommendedName>
        <fullName evidence="2">DUF8212 domain-containing protein</fullName>
    </recommendedName>
</protein>
<feature type="compositionally biased region" description="Basic and acidic residues" evidence="1">
    <location>
        <begin position="494"/>
        <end position="504"/>
    </location>
</feature>
<dbReference type="Pfam" id="PF26640">
    <property type="entry name" value="DUF8212"/>
    <property type="match status" value="1"/>
</dbReference>
<accession>A0AAE0MBM7</accession>
<comment type="caution">
    <text evidence="3">The sequence shown here is derived from an EMBL/GenBank/DDBJ whole genome shotgun (WGS) entry which is preliminary data.</text>
</comment>
<dbReference type="EMBL" id="JAUEDM010000002">
    <property type="protein sequence ID" value="KAK3325114.1"/>
    <property type="molecule type" value="Genomic_DNA"/>
</dbReference>
<dbReference type="PANTHER" id="PTHR10622">
    <property type="entry name" value="HET DOMAIN-CONTAINING PROTEIN"/>
    <property type="match status" value="1"/>
</dbReference>
<evidence type="ECO:0000256" key="1">
    <source>
        <dbReference type="SAM" id="MobiDB-lite"/>
    </source>
</evidence>
<gene>
    <name evidence="3" type="ORF">B0H66DRAFT_547408</name>
</gene>
<dbReference type="PANTHER" id="PTHR10622:SF12">
    <property type="entry name" value="HET DOMAIN-CONTAINING PROTEIN"/>
    <property type="match status" value="1"/>
</dbReference>
<evidence type="ECO:0000313" key="4">
    <source>
        <dbReference type="Proteomes" id="UP001283341"/>
    </source>
</evidence>